<name>A0A0E9U7D0_ANGAN</name>
<accession>A0A0E9U7D0</accession>
<reference evidence="2" key="2">
    <citation type="journal article" date="2015" name="Fish Shellfish Immunol.">
        <title>Early steps in the European eel (Anguilla anguilla)-Vibrio vulnificus interaction in the gills: Role of the RtxA13 toxin.</title>
        <authorList>
            <person name="Callol A."/>
            <person name="Pajuelo D."/>
            <person name="Ebbesson L."/>
            <person name="Teles M."/>
            <person name="MacKenzie S."/>
            <person name="Amaro C."/>
        </authorList>
    </citation>
    <scope>NUCLEOTIDE SEQUENCE</scope>
</reference>
<organism evidence="2">
    <name type="scientific">Anguilla anguilla</name>
    <name type="common">European freshwater eel</name>
    <name type="synonym">Muraena anguilla</name>
    <dbReference type="NCBI Taxonomy" id="7936"/>
    <lineage>
        <taxon>Eukaryota</taxon>
        <taxon>Metazoa</taxon>
        <taxon>Chordata</taxon>
        <taxon>Craniata</taxon>
        <taxon>Vertebrata</taxon>
        <taxon>Euteleostomi</taxon>
        <taxon>Actinopterygii</taxon>
        <taxon>Neopterygii</taxon>
        <taxon>Teleostei</taxon>
        <taxon>Anguilliformes</taxon>
        <taxon>Anguillidae</taxon>
        <taxon>Anguilla</taxon>
    </lineage>
</organism>
<reference evidence="2" key="1">
    <citation type="submission" date="2014-11" db="EMBL/GenBank/DDBJ databases">
        <authorList>
            <person name="Amaro Gonzalez C."/>
        </authorList>
    </citation>
    <scope>NUCLEOTIDE SEQUENCE</scope>
</reference>
<evidence type="ECO:0000256" key="1">
    <source>
        <dbReference type="SAM" id="Phobius"/>
    </source>
</evidence>
<proteinExistence type="predicted"/>
<evidence type="ECO:0000313" key="2">
    <source>
        <dbReference type="EMBL" id="JAH61799.1"/>
    </source>
</evidence>
<keyword evidence="1" id="KW-1133">Transmembrane helix</keyword>
<keyword evidence="1" id="KW-0812">Transmembrane</keyword>
<keyword evidence="1" id="KW-0472">Membrane</keyword>
<feature type="transmembrane region" description="Helical" evidence="1">
    <location>
        <begin position="43"/>
        <end position="60"/>
    </location>
</feature>
<protein>
    <submittedName>
        <fullName evidence="2">Uncharacterized protein</fullName>
    </submittedName>
</protein>
<dbReference type="EMBL" id="GBXM01046778">
    <property type="protein sequence ID" value="JAH61799.1"/>
    <property type="molecule type" value="Transcribed_RNA"/>
</dbReference>
<sequence length="61" mass="7069">MKKAKVSQRGVACFYRILASLHALTNSAMRLFVRVRMGRRAMFLEYVCSEFAVLAQTIIWK</sequence>
<dbReference type="AlphaFoldDB" id="A0A0E9U7D0"/>